<protein>
    <submittedName>
        <fullName evidence="1">Uncharacterized protein</fullName>
    </submittedName>
</protein>
<name>A0A434ADP3_9FLAO</name>
<dbReference type="AlphaFoldDB" id="A0A434ADP3"/>
<sequence length="326" mass="36247">MAAMEKISLPQLITALSDNSALYNQWYNESEIKYGSLDSHTIAGWMTEVVEPIVKAAVALDVAPEKIQEIVKALYLETLKLIGSGQAIRYKDEFKAAWLLLVQMPGLVVKFPMKIISLLNDVLLNLHQYAPEKIVYWCSLIAKSAADIKTIEDFKSTGRIYAWHCGLAHLRNRLKADFAALPENLQQTIVHTLDLHKNTNQLFANPWIGDVTKFEGVHGGFKGGAGFFEHPPKLAQIEGNIFVTDSKSSYALFADQFGKVLLPAHTVAANAILSNSKRLESLTKWIGNDSDKIDVQNISSVVVTEDTLVFTLENSYFLYLFSLGNA</sequence>
<organism evidence="1 2">
    <name type="scientific">Flavobacterium cupreum</name>
    <dbReference type="NCBI Taxonomy" id="2133766"/>
    <lineage>
        <taxon>Bacteria</taxon>
        <taxon>Pseudomonadati</taxon>
        <taxon>Bacteroidota</taxon>
        <taxon>Flavobacteriia</taxon>
        <taxon>Flavobacteriales</taxon>
        <taxon>Flavobacteriaceae</taxon>
        <taxon>Flavobacterium</taxon>
    </lineage>
</organism>
<accession>A0A434ADP3</accession>
<gene>
    <name evidence="1" type="ORF">D0817_02445</name>
</gene>
<keyword evidence="2" id="KW-1185">Reference proteome</keyword>
<comment type="caution">
    <text evidence="1">The sequence shown here is derived from an EMBL/GenBank/DDBJ whole genome shotgun (WGS) entry which is preliminary data.</text>
</comment>
<reference evidence="2" key="1">
    <citation type="journal article" date="2019" name="Syst. Appl. Microbiol.">
        <title>Flavobacterium circumlabens sp. nov. and Flavobacterium cupreum sp. nov., two psychrotrophic species isolated from Antarctic environmental samples.</title>
        <authorList>
            <person name="Kralova S."/>
            <person name="Busse H.-J."/>
            <person name="Svec P."/>
            <person name="Maslanova I."/>
            <person name="Stankova E."/>
            <person name="Bartak M."/>
            <person name="Sedlacek I."/>
        </authorList>
    </citation>
    <scope>NUCLEOTIDE SEQUENCE [LARGE SCALE GENOMIC DNA]</scope>
    <source>
        <strain evidence="2">CCM 8825</strain>
    </source>
</reference>
<evidence type="ECO:0000313" key="2">
    <source>
        <dbReference type="Proteomes" id="UP000288102"/>
    </source>
</evidence>
<dbReference type="Proteomes" id="UP000288102">
    <property type="component" value="Unassembled WGS sequence"/>
</dbReference>
<proteinExistence type="predicted"/>
<dbReference type="EMBL" id="QWDM01000001">
    <property type="protein sequence ID" value="RUT72485.1"/>
    <property type="molecule type" value="Genomic_DNA"/>
</dbReference>
<evidence type="ECO:0000313" key="1">
    <source>
        <dbReference type="EMBL" id="RUT72485.1"/>
    </source>
</evidence>